<dbReference type="Gene3D" id="1.10.8.1220">
    <property type="match status" value="1"/>
</dbReference>
<dbReference type="InterPro" id="IPR025662">
    <property type="entry name" value="Sigma_54_int_dom_ATP-bd_1"/>
</dbReference>
<dbReference type="Pfam" id="PF08393">
    <property type="entry name" value="DHC_N2"/>
    <property type="match status" value="1"/>
</dbReference>
<keyword evidence="3" id="KW-0963">Cytoplasm</keyword>
<sequence>MSSPEADSDQERDGHGHRHGPSGGRKRSRKRRMPRQAGGSGHEIETGLGDAGGDGGGDRPIINADLRQSRTSMDRAGSDATVITDRASDVNEGSITVPAKGVRGAGHRQPGKHLKRGKHQKQSNKQRLSFHPKGGTSPTGVKSRNPSTSKITTGASLIPDLNLVINRMRAKKDDSFVYMDYMLPHDSELFTPYSLRLVEYADLDMAEPFYTVTRHGVTFWHCSENFFTPLDQWQQEFQQFLSIIQIRLFSIFRLWKGFKVWEKTIKWRKLNEARDYLQNNLFIVIPQLAKAILRMRSDIVQMERLNFVNTSNIENWHPFYFLEMHMRIYEQLHRIFTEFREFTGKTLFRACTDAIQARGFYPDDEVNYYPSMKKMREAHSFMDRARKRAFCKTLTNFLTYSDMMVYQMLYRITLRSFQDLEDAFEVHDELGPSEGDISQQMRMDRKIERARPTDKPQSPFFVARLRLLPDRIDVEPSEEVIRIIFQRITGLILETVLEIHPFTTDPFFTQYTKPSIMGRQEEVLFDGAPDLHYLLRSDPGFQYNRKNMFVLIRKAFDRARLYTMRFQTIRENYEIDNSTDPTVLNTERDLVTLRAYCDRYCNNVRALDGILDFVYLGLLKLTQTNFKDTVTPVCSRLQNILATYLVKLAEEETVRIYEGAQDFYGRICYEPQETLDIVAHIRFLDTCSNELDELFGGIDYVHDLLLIIKDFGIPIDDESKEDYMDTEDYLNRTRETLAEIKEKRQDFINRLEEAMQDDIEALMEEIHEVAIEAVEPWLLDAKSNRQAVVTKLDELLEHLTACRERADEFLGYQKEFQIDLTMYEEMASGFYDIRMRQNLYRTWTEWEESLAEWIAADFNTLVVADIIELNSKTIKNCLQFQKYLPQNNIVPVLQASAEAFKEKLPVIGYLRNPNLRARHWAEIEDLLNHKFFQEKDIIIQTYEDVHAFDDVNLGEALMQISSQATGEVQLENMLKSIETIWKETDLFIVPHHDQKDVFILAGTEELQAVLDDSNVNINTIAASKFVGPIKSKVDEWINAMDQFAKTFESWMDCQGAWIYLEAIFASADIQRQLPQEAKMFFAVDKSFKELVRQAKKVTLALPTMSSVEVYQTLVENNRLLDLISRGLEAYLEVKRVVFPRFYFLSNDELLEILAQTRIPQAVQPHLRKCFDAIYRLEFGSKEGGDGKNVATNDIIAFLSPEGEKLQFGKGLKASGAVEEWLNKVEEAMFVSVKRYMRFGYQCYPAKEREDWFQDHPNQVVLTVSQVQWAADIHRIYEGKERNPLNILEKMSKFEIKCLKDLGALAALTRKNITSLLRKILCALITIDVHAKDSVRMLVEKQVTKPNDFNWLKMLRFYWADETETVYTRMAAANIPYYYEYLGAGGVLVLTPLTDRCYLCLMGAFQMDLGGAPAGPAGTGKTETTKDLAKALAKQCVVFNCSDGLDYKMMGRFFSGLAQCGAWCCFDEFNRIDIEVLSVIAQQLITIRTAKAMKVKRFIFEGREIKINRSCCVFITMNPGYAGRTELPDNLKALFRPISMMVPDYALISEVILYSEGFEDPKILARKMVQMYQLCSQQLSQQNHYDFGMRAVKSVLVMAGALKRASPNQREDITLIAALRDSNIPKFLADDAVLFRGILSDLFPGVELPDSQHPDLEASLHLGLRNKNLQPVATTLRKCLQLYETMCVRWGVMLVGPTGGGKSVVLHALEFALSHLFENEVQDPNFRPVVIQTMNPKAVSMNELYGYVDPKTLEWQDGLLGLAVRTATTVEDEIHQWIMCDGPVDAVWIENLNTVLDDNKMLCLANSERIKLTAWIHMLFEVQDLLQASPATVSRCGMVYVDPGDLGWLPLVDTWREVNMEHLLPAPLAEFLYQLFVGYFDKALKIERKRAVYTINQVLGSKVALCCTLTMSQLEAIKWSAIGAEPAKELLIKIFAWTVLWAIASNLKDAEKVSFEEQWSRAIGQHPNMMLPKQSMWNYRVNLETMDWESWNEIMAEFVFNEDISYYDMLVPTVDTTKYGYVADLLFSKSMPVMVTGETGVGKTVLAISCMKRLSEGKVIPVILNFSAQTSSVRTQEMIEGPLEKRKRTQLGAPVGKTVIVFIDDVNMPKLDTYGAQPAIELLRQFLDFKGFYDREKLYWKEILDVVLGCACAPPGGGRNPLTPRFVRHFALFSLPKPNEETLTQIFNGILRGFLQTFSSTIRNLSENMVKACVDVYMRVANVMLPTPDRSHYIFNLRDLSKCIQGILQASNLHYNQEQQILRLFYHETTRVFHDRLINQDDKNLFKSLMNSVCQDHFNREVVRNDEPPILFGDFMVFGKPKEERIYEEIKDHNKLESVLNDYIVDFNSMGGAKSMKLILFQDAMEHTVRLARLLRSDRGNGLLVGVAGMGKQSLTRLASHVNEYNCWQIEMRRNYDLNAFHEDLRVLYRIAGIDNQPVTFLMIDSQIVEEEFLEDINNILNSGEVPNLFEGDEYEKVLLDARDSCNEARKDEPCQRDEIYKFFINRVRNNLHVVMSMSPVGDAFRRRCRMFPSLVNCTTIDWFTSWPTEALYSVALGLLTKIAPKMEDRVSLASTTVFIHKTVEDASVRFYKEMKRHYYTTPSSYLELLKLYQNLLKLKNQEIIAKRKRIANGLNKLLETNEVIAVMQKELEVMVPQLDEKSAMMKSLVDNLTKETKQADAVKQSVLEDETNAKEKAAVAQAISEDASKDLEIAMPALREAEDALKGLTKADINELKSFTTPPALVQFCMEAVCILLGAKPTWASAKAIMADINFIKRLFEYDKEHMKEETLKKVKKYIDHKDFVPAKFEKVSKVAKSVSMWVIAMDKFSKVYKVVEPKIKRKEAAEAELKEVMTVLRQKQKELAAVEAKIQALRDSLEEKQREFQVIQDNVDLTYGRIDRAGRLTSALADEQVRWRETVKSLTGDLACVPGDVLVAAACVAYLGAFSHQYRRDMCALWVTKCSEFKIPSSPEFNLLKVLGDPYEMRQWNVDGLPKDNISIENGIYATRALRWALMIDPQEQANRWIRNMERNNNLQVIKMTDSSMMRVLENSVRQGYPVLLEEINETIDPSLRPILQRETYRFEGRTYLKLGDQVIDYDDGFKLYMTTKLPNPHYLPEVCINVTLVNFLVTEMGLEDQLLADIVAIELPVMEAQRNDLVVKINSDKQMLLGLEDKVLKLLFNSEGNILDDEELVETLNDAKETSLIIAARLIDTEETEKVITASRERYRILASRGAILYFVVAGLAEIDPMYQYSLKYFTQVFCNVLKLEHPQQSVEVRIATMMTDELKAIFDNISRGLFENHKIIFSFLLALSVERQEGRVSEEEFNFLTRGAVGNIRQKKQPDSIKLSQLEWDTCLYLEDNFGSAFGGFTDELDKPFFLQLMGNTEVFDFAETNKTPTDKWDKKLRIFHKLMFISVFRKPRFLLNVVCYLQATVGRYFTDSKGGTQLSTVYLDTSAVTPLIFVLSTGSDPMSGFLKFTTQMQFTDKYYSISLGQGQGPLAENLIEKSLRLGHWVFLQNCHLATSWMQTLETIVRNLTLGITKAHPEFRLYLSSMPIQTFPISVLQNSVKITNEPPKGIKANVLGALADLKPDFFEQHIQNGNWRAIVFGLCMFHAVLLERRKFGPLGWNITYEFSESDRECGLKTLDFFIDRGVLDDIPWEAILYINGEITWGGRVTDYWDLRCLRTILMIFSSQRIIQPEYKYCRGDSYYRDPRKKTLAEYSLFVQDFPVLEDPEIFGMNQNANIVFQTKETAFFINTLLLGQPRSAADEGQAAENEICQQIISRIQKALIQKIKREPLHDTLSVLDSKGQVPSLTIVLVQEIDRFNISLGIIHDSLANLSKAIKGLVVMSDELENVFKALLSNIVPASWAKRSFLSIKPLPSYIADFQRRIDFIQHWAENGAPRSYWLSGFFFPQSFLTGILQTYARRRTLPIDSLKIDFDVVEKVLVQQDFFEAHTHDINDQKLYGTLPECTDANIHVHGIFIEAARWDLSQGGLCDANFGELYTRMPVVRFKPCLEIAPLVRYEAPVYKTQQRSGVLSTTGHSTNFILSILLLSKNDPEFWIMRGTALVSGVLENLS</sequence>
<dbReference type="Gene3D" id="1.20.920.20">
    <property type="match status" value="1"/>
</dbReference>
<feature type="domain" description="AAA+ ATPase" evidence="15">
    <location>
        <begin position="1687"/>
        <end position="1828"/>
    </location>
</feature>
<dbReference type="GO" id="GO:0008569">
    <property type="term" value="F:minus-end-directed microtubule motor activity"/>
    <property type="evidence" value="ECO:0007669"/>
    <property type="project" value="InterPro"/>
</dbReference>
<evidence type="ECO:0000256" key="10">
    <source>
        <dbReference type="ARBA" id="ARBA00023175"/>
    </source>
</evidence>
<dbReference type="GO" id="GO:0007018">
    <property type="term" value="P:microtubule-based movement"/>
    <property type="evidence" value="ECO:0007669"/>
    <property type="project" value="InterPro"/>
</dbReference>
<dbReference type="OrthoDB" id="447173at2759"/>
<keyword evidence="4" id="KW-0493">Microtubule</keyword>
<dbReference type="PROSITE" id="PS00675">
    <property type="entry name" value="SIGMA54_INTERACT_1"/>
    <property type="match status" value="1"/>
</dbReference>
<name>A0A6P4JJ91_DROKI</name>
<dbReference type="GO" id="GO:0005930">
    <property type="term" value="C:axoneme"/>
    <property type="evidence" value="ECO:0007669"/>
    <property type="project" value="UniProtKB-SubCell"/>
</dbReference>
<feature type="compositionally biased region" description="Polar residues" evidence="14">
    <location>
        <begin position="136"/>
        <end position="151"/>
    </location>
</feature>
<evidence type="ECO:0000259" key="15">
    <source>
        <dbReference type="SMART" id="SM00382"/>
    </source>
</evidence>
<feature type="coiled-coil region" evidence="13">
    <location>
        <begin position="730"/>
        <end position="772"/>
    </location>
</feature>
<dbReference type="GO" id="GO:0051959">
    <property type="term" value="F:dynein light intermediate chain binding"/>
    <property type="evidence" value="ECO:0007669"/>
    <property type="project" value="InterPro"/>
</dbReference>
<dbReference type="Pfam" id="PF03028">
    <property type="entry name" value="Dynein_heavy"/>
    <property type="match status" value="1"/>
</dbReference>
<keyword evidence="5" id="KW-0547">Nucleotide-binding</keyword>
<dbReference type="InterPro" id="IPR042222">
    <property type="entry name" value="Dynein_2_N"/>
</dbReference>
<dbReference type="Pfam" id="PF12774">
    <property type="entry name" value="AAA_6"/>
    <property type="match status" value="1"/>
</dbReference>
<feature type="domain" description="AAA+ ATPase" evidence="15">
    <location>
        <begin position="1408"/>
        <end position="1545"/>
    </location>
</feature>
<dbReference type="FunFam" id="3.10.490.20:FF:000014">
    <property type="entry name" value="Dynein heavy chain 2"/>
    <property type="match status" value="1"/>
</dbReference>
<dbReference type="InterPro" id="IPR041658">
    <property type="entry name" value="AAA_lid_11"/>
</dbReference>
<dbReference type="FunFam" id="1.20.920.20:FF:000001">
    <property type="entry name" value="dynein heavy chain 2, axonemal"/>
    <property type="match status" value="1"/>
</dbReference>
<dbReference type="Gene3D" id="1.20.58.1120">
    <property type="match status" value="1"/>
</dbReference>
<dbReference type="InterPro" id="IPR043160">
    <property type="entry name" value="Dynein_C_barrel"/>
</dbReference>
<comment type="similarity">
    <text evidence="2">Belongs to the dynein heavy chain family.</text>
</comment>
<keyword evidence="11" id="KW-0206">Cytoskeleton</keyword>
<dbReference type="RefSeq" id="XP_017034693.1">
    <property type="nucleotide sequence ID" value="XM_017179204.3"/>
</dbReference>
<evidence type="ECO:0000256" key="2">
    <source>
        <dbReference type="ARBA" id="ARBA00008887"/>
    </source>
</evidence>
<evidence type="ECO:0000256" key="12">
    <source>
        <dbReference type="ARBA" id="ARBA00023273"/>
    </source>
</evidence>
<keyword evidence="8 13" id="KW-0175">Coiled coil</keyword>
<dbReference type="Pfam" id="PF12777">
    <property type="entry name" value="MT"/>
    <property type="match status" value="1"/>
</dbReference>
<dbReference type="Pfam" id="PF12780">
    <property type="entry name" value="AAA_8"/>
    <property type="match status" value="1"/>
</dbReference>
<feature type="region of interest" description="Disordered" evidence="14">
    <location>
        <begin position="1"/>
        <end position="151"/>
    </location>
</feature>
<dbReference type="FunFam" id="1.20.140.100:FF:000004">
    <property type="entry name" value="Dynein axonemal heavy chain 6"/>
    <property type="match status" value="1"/>
</dbReference>
<organism evidence="16 17">
    <name type="scientific">Drosophila kikkawai</name>
    <name type="common">Fruit fly</name>
    <dbReference type="NCBI Taxonomy" id="30033"/>
    <lineage>
        <taxon>Eukaryota</taxon>
        <taxon>Metazoa</taxon>
        <taxon>Ecdysozoa</taxon>
        <taxon>Arthropoda</taxon>
        <taxon>Hexapoda</taxon>
        <taxon>Insecta</taxon>
        <taxon>Pterygota</taxon>
        <taxon>Neoptera</taxon>
        <taxon>Endopterygota</taxon>
        <taxon>Diptera</taxon>
        <taxon>Brachycera</taxon>
        <taxon>Muscomorpha</taxon>
        <taxon>Ephydroidea</taxon>
        <taxon>Drosophilidae</taxon>
        <taxon>Drosophila</taxon>
        <taxon>Sophophora</taxon>
    </lineage>
</organism>
<dbReference type="InterPro" id="IPR043157">
    <property type="entry name" value="Dynein_AAA1S"/>
</dbReference>
<evidence type="ECO:0000256" key="9">
    <source>
        <dbReference type="ARBA" id="ARBA00023069"/>
    </source>
</evidence>
<dbReference type="PANTHER" id="PTHR22878">
    <property type="entry name" value="DYNEIN HEAVY CHAIN 6, AXONEMAL-LIKE-RELATED"/>
    <property type="match status" value="1"/>
</dbReference>
<dbReference type="InterPro" id="IPR003593">
    <property type="entry name" value="AAA+_ATPase"/>
</dbReference>
<gene>
    <name evidence="17" type="primary">Dhc16F</name>
</gene>
<dbReference type="FunFam" id="3.40.50.300:FF:000362">
    <property type="entry name" value="Dynein, axonemal, heavy chain 6"/>
    <property type="match status" value="1"/>
</dbReference>
<dbReference type="FunFam" id="1.10.8.1220:FF:000001">
    <property type="entry name" value="Dynein axonemal heavy chain 5"/>
    <property type="match status" value="1"/>
</dbReference>
<feature type="compositionally biased region" description="Basic residues" evidence="14">
    <location>
        <begin position="105"/>
        <end position="130"/>
    </location>
</feature>
<dbReference type="InterPro" id="IPR054354">
    <property type="entry name" value="DYNC2H1-like_lid"/>
</dbReference>
<dbReference type="FunFam" id="1.10.8.710:FF:000004">
    <property type="entry name" value="Dynein axonemal heavy chain 6"/>
    <property type="match status" value="1"/>
</dbReference>
<dbReference type="InterPro" id="IPR041228">
    <property type="entry name" value="Dynein_C"/>
</dbReference>
<feature type="compositionally biased region" description="Basic residues" evidence="14">
    <location>
        <begin position="15"/>
        <end position="34"/>
    </location>
</feature>
<dbReference type="PANTHER" id="PTHR22878:SF68">
    <property type="entry name" value="DYNEIN HEAVY CHAIN 6, AXONEMAL-LIKE"/>
    <property type="match status" value="1"/>
</dbReference>
<comment type="subcellular location">
    <subcellularLocation>
        <location evidence="1">Cytoplasm</location>
        <location evidence="1">Cytoskeleton</location>
        <location evidence="1">Cilium axoneme</location>
    </subcellularLocation>
</comment>
<dbReference type="GO" id="GO:0045505">
    <property type="term" value="F:dynein intermediate chain binding"/>
    <property type="evidence" value="ECO:0007669"/>
    <property type="project" value="InterPro"/>
</dbReference>
<dbReference type="InterPro" id="IPR027417">
    <property type="entry name" value="P-loop_NTPase"/>
</dbReference>
<dbReference type="GO" id="GO:0005874">
    <property type="term" value="C:microtubule"/>
    <property type="evidence" value="ECO:0007669"/>
    <property type="project" value="UniProtKB-KW"/>
</dbReference>
<dbReference type="InterPro" id="IPR042228">
    <property type="entry name" value="Dynein_linker_3"/>
</dbReference>
<dbReference type="GO" id="GO:0005524">
    <property type="term" value="F:ATP binding"/>
    <property type="evidence" value="ECO:0007669"/>
    <property type="project" value="UniProtKB-KW"/>
</dbReference>
<dbReference type="Pfam" id="PF12775">
    <property type="entry name" value="AAA_7"/>
    <property type="match status" value="1"/>
</dbReference>
<protein>
    <submittedName>
        <fullName evidence="17">Dynein axonemal heavy chain 6</fullName>
    </submittedName>
</protein>
<keyword evidence="16" id="KW-1185">Reference proteome</keyword>
<dbReference type="FunFam" id="1.20.920.30:FF:000010">
    <property type="entry name" value="Dynein heavy chain family protein"/>
    <property type="match status" value="1"/>
</dbReference>
<dbReference type="InterPro" id="IPR004273">
    <property type="entry name" value="Dynein_heavy_D6_P-loop"/>
</dbReference>
<dbReference type="Gene3D" id="1.10.472.130">
    <property type="match status" value="1"/>
</dbReference>
<keyword evidence="12" id="KW-0966">Cell projection</keyword>
<dbReference type="Gene3D" id="1.20.140.100">
    <property type="entry name" value="Dynein heavy chain, N-terminal domain 2"/>
    <property type="match status" value="1"/>
</dbReference>
<reference evidence="17" key="1">
    <citation type="submission" date="2025-08" db="UniProtKB">
        <authorList>
            <consortium name="RefSeq"/>
        </authorList>
    </citation>
    <scope>IDENTIFICATION</scope>
    <source>
        <strain evidence="17">14028-0561.14</strain>
        <tissue evidence="17">Whole fly</tissue>
    </source>
</reference>
<evidence type="ECO:0000256" key="6">
    <source>
        <dbReference type="ARBA" id="ARBA00022840"/>
    </source>
</evidence>
<dbReference type="InterPro" id="IPR035699">
    <property type="entry name" value="AAA_6"/>
</dbReference>
<dbReference type="InterPro" id="IPR024317">
    <property type="entry name" value="Dynein_heavy_chain_D4_dom"/>
</dbReference>
<dbReference type="Gene3D" id="3.20.180.20">
    <property type="entry name" value="Dynein heavy chain, N-terminal domain 2"/>
    <property type="match status" value="1"/>
</dbReference>
<evidence type="ECO:0000256" key="4">
    <source>
        <dbReference type="ARBA" id="ARBA00022701"/>
    </source>
</evidence>
<dbReference type="InterPro" id="IPR013602">
    <property type="entry name" value="Dynein_heavy_linker"/>
</dbReference>
<evidence type="ECO:0000256" key="8">
    <source>
        <dbReference type="ARBA" id="ARBA00023054"/>
    </source>
</evidence>
<keyword evidence="10" id="KW-0505">Motor protein</keyword>
<dbReference type="InterPro" id="IPR041466">
    <property type="entry name" value="Dynein_AAA5_ext"/>
</dbReference>
<dbReference type="GO" id="GO:0030286">
    <property type="term" value="C:dynein complex"/>
    <property type="evidence" value="ECO:0007669"/>
    <property type="project" value="UniProtKB-KW"/>
</dbReference>
<keyword evidence="6" id="KW-0067">ATP-binding</keyword>
<feature type="coiled-coil region" evidence="13">
    <location>
        <begin position="2840"/>
        <end position="2891"/>
    </location>
</feature>
<dbReference type="Gene3D" id="1.10.287.2620">
    <property type="match status" value="1"/>
</dbReference>
<dbReference type="Pfam" id="PF17852">
    <property type="entry name" value="Dynein_AAA_lid"/>
    <property type="match status" value="1"/>
</dbReference>
<evidence type="ECO:0000256" key="7">
    <source>
        <dbReference type="ARBA" id="ARBA00023017"/>
    </source>
</evidence>
<evidence type="ECO:0000256" key="13">
    <source>
        <dbReference type="SAM" id="Coils"/>
    </source>
</evidence>
<dbReference type="Gene3D" id="1.10.8.710">
    <property type="match status" value="1"/>
</dbReference>
<dbReference type="SUPFAM" id="SSF52540">
    <property type="entry name" value="P-loop containing nucleoside triphosphate hydrolases"/>
    <property type="match status" value="4"/>
</dbReference>
<dbReference type="Gene3D" id="3.40.50.300">
    <property type="entry name" value="P-loop containing nucleotide triphosphate hydrolases"/>
    <property type="match status" value="5"/>
</dbReference>
<dbReference type="Pfam" id="PF18198">
    <property type="entry name" value="AAA_lid_11"/>
    <property type="match status" value="1"/>
</dbReference>
<keyword evidence="7" id="KW-0243">Dynein</keyword>
<accession>A0A6P4JJ91</accession>
<dbReference type="InterPro" id="IPR026983">
    <property type="entry name" value="DHC"/>
</dbReference>
<dbReference type="OMA" id="VESFDWQ"/>
<dbReference type="InterPro" id="IPR042219">
    <property type="entry name" value="AAA_lid_11_sf"/>
</dbReference>
<dbReference type="FunFam" id="1.10.8.720:FF:000007">
    <property type="entry name" value="Dynein axonemal heavy chain 6"/>
    <property type="match status" value="1"/>
</dbReference>
<dbReference type="Gene3D" id="1.10.8.720">
    <property type="entry name" value="Region D6 of dynein motor"/>
    <property type="match status" value="1"/>
</dbReference>
<keyword evidence="9" id="KW-0969">Cilium</keyword>
<dbReference type="Pfam" id="PF12781">
    <property type="entry name" value="AAA_9"/>
    <property type="match status" value="1"/>
</dbReference>
<dbReference type="Gene3D" id="3.10.490.20">
    <property type="match status" value="1"/>
</dbReference>
<dbReference type="Pfam" id="PF18199">
    <property type="entry name" value="Dynein_C"/>
    <property type="match status" value="1"/>
</dbReference>
<proteinExistence type="inferred from homology"/>
<dbReference type="FunFam" id="3.40.50.300:FF:001145">
    <property type="entry name" value="Putative dynein heavy chain"/>
    <property type="match status" value="1"/>
</dbReference>
<feature type="domain" description="AAA+ ATPase" evidence="15">
    <location>
        <begin position="2028"/>
        <end position="2176"/>
    </location>
</feature>
<dbReference type="FunFam" id="3.40.50.300:FF:002141">
    <property type="entry name" value="Dynein heavy chain"/>
    <property type="match status" value="1"/>
</dbReference>
<dbReference type="InterPro" id="IPR035706">
    <property type="entry name" value="AAA_9"/>
</dbReference>
<dbReference type="Gene3D" id="1.20.1270.280">
    <property type="match status" value="1"/>
</dbReference>
<dbReference type="CDD" id="cd00009">
    <property type="entry name" value="AAA"/>
    <property type="match status" value="1"/>
</dbReference>
<dbReference type="FunFam" id="3.20.180.20:FF:000004">
    <property type="entry name" value="Dynein axonemal heavy chain 6"/>
    <property type="match status" value="1"/>
</dbReference>
<evidence type="ECO:0000256" key="11">
    <source>
        <dbReference type="ARBA" id="ARBA00023212"/>
    </source>
</evidence>
<dbReference type="SMART" id="SM00382">
    <property type="entry name" value="AAA"/>
    <property type="match status" value="3"/>
</dbReference>
<evidence type="ECO:0000256" key="1">
    <source>
        <dbReference type="ARBA" id="ARBA00004430"/>
    </source>
</evidence>
<evidence type="ECO:0000313" key="16">
    <source>
        <dbReference type="Proteomes" id="UP001652661"/>
    </source>
</evidence>
<dbReference type="Gene3D" id="1.20.920.30">
    <property type="match status" value="1"/>
</dbReference>
<dbReference type="InterPro" id="IPR024743">
    <property type="entry name" value="Dynein_HC_stalk"/>
</dbReference>
<evidence type="ECO:0000256" key="5">
    <source>
        <dbReference type="ARBA" id="ARBA00022741"/>
    </source>
</evidence>
<dbReference type="Pfam" id="PF22597">
    <property type="entry name" value="DYN_lid"/>
    <property type="match status" value="1"/>
</dbReference>
<evidence type="ECO:0000256" key="3">
    <source>
        <dbReference type="ARBA" id="ARBA00022490"/>
    </source>
</evidence>
<dbReference type="Proteomes" id="UP001652661">
    <property type="component" value="Chromosome X"/>
</dbReference>
<evidence type="ECO:0000256" key="14">
    <source>
        <dbReference type="SAM" id="MobiDB-lite"/>
    </source>
</evidence>
<dbReference type="FunFam" id="3.40.50.300:FF:000063">
    <property type="entry name" value="dynein heavy chain 6, axonemal"/>
    <property type="match status" value="1"/>
</dbReference>
<evidence type="ECO:0000313" key="17">
    <source>
        <dbReference type="RefSeq" id="XP_017034693.1"/>
    </source>
</evidence>
<dbReference type="Gene3D" id="6.10.140.1060">
    <property type="match status" value="1"/>
</dbReference>